<dbReference type="Gene3D" id="3.30.200.20">
    <property type="entry name" value="Phosphorylase Kinase, domain 1"/>
    <property type="match status" value="1"/>
</dbReference>
<sequence length="355" mass="43299">MDTENRLLMEIINKKELEQLESVCKKFDITIKRVYKVRSAYKVIDYSNKSYCVKRSKNGRRKVLNSYRLTEDLYFEGFLNTPRYLKTTKGNVYVKHKNDIFSVTEWVNGRECDFKNFNEAIESVKLLAKFHVATSRMDHRNYKITNNLKNWPRLYKESIKDLEVFKHKINKKILKTEFDYRYYNEIDKFVGIALTSLNLLNITPYYKISKDAENNKTICHDSFYYQNILKTFDDYYLIDLNSVIIDLRVNDLGKFIRRLMYKTEYAWDFKKAQKLIEEYSVYNPLSKEELQIMLSLIYFPYKFWKIGKKRYIKHKNWTEEKYNRRLDKILLYKESKICFFKEYINYLEQINDTMR</sequence>
<proteinExistence type="predicted"/>
<dbReference type="RefSeq" id="WP_307356677.1">
    <property type="nucleotide sequence ID" value="NZ_BAAACJ010000004.1"/>
</dbReference>
<dbReference type="InterPro" id="IPR047175">
    <property type="entry name" value="CotS-like"/>
</dbReference>
<dbReference type="Proteomes" id="UP001224418">
    <property type="component" value="Unassembled WGS sequence"/>
</dbReference>
<dbReference type="InterPro" id="IPR011009">
    <property type="entry name" value="Kinase-like_dom_sf"/>
</dbReference>
<dbReference type="EMBL" id="JAUSWN010000023">
    <property type="protein sequence ID" value="MDQ0480606.1"/>
    <property type="molecule type" value="Genomic_DNA"/>
</dbReference>
<accession>A0ABU0JU21</accession>
<comment type="caution">
    <text evidence="1">The sequence shown here is derived from an EMBL/GenBank/DDBJ whole genome shotgun (WGS) entry which is preliminary data.</text>
</comment>
<keyword evidence="2" id="KW-1185">Reference proteome</keyword>
<keyword evidence="1" id="KW-0167">Capsid protein</keyword>
<organism evidence="1 2">
    <name type="scientific">Hathewaya limosa</name>
    <name type="common">Clostridium limosum</name>
    <dbReference type="NCBI Taxonomy" id="1536"/>
    <lineage>
        <taxon>Bacteria</taxon>
        <taxon>Bacillati</taxon>
        <taxon>Bacillota</taxon>
        <taxon>Clostridia</taxon>
        <taxon>Eubacteriales</taxon>
        <taxon>Clostridiaceae</taxon>
        <taxon>Hathewaya</taxon>
    </lineage>
</organism>
<name>A0ABU0JU21_HATLI</name>
<reference evidence="1 2" key="1">
    <citation type="submission" date="2023-07" db="EMBL/GenBank/DDBJ databases">
        <title>Genomic Encyclopedia of Type Strains, Phase IV (KMG-IV): sequencing the most valuable type-strain genomes for metagenomic binning, comparative biology and taxonomic classification.</title>
        <authorList>
            <person name="Goeker M."/>
        </authorList>
    </citation>
    <scope>NUCLEOTIDE SEQUENCE [LARGE SCALE GENOMIC DNA]</scope>
    <source>
        <strain evidence="1 2">DSM 1400</strain>
    </source>
</reference>
<dbReference type="NCBIfam" id="TIGR02906">
    <property type="entry name" value="spore_CotS"/>
    <property type="match status" value="1"/>
</dbReference>
<dbReference type="Gene3D" id="3.90.1200.10">
    <property type="match status" value="1"/>
</dbReference>
<dbReference type="SUPFAM" id="SSF56112">
    <property type="entry name" value="Protein kinase-like (PK-like)"/>
    <property type="match status" value="1"/>
</dbReference>
<protein>
    <submittedName>
        <fullName evidence="1">CotS family spore coat protein</fullName>
    </submittedName>
</protein>
<keyword evidence="1" id="KW-0946">Virion</keyword>
<evidence type="ECO:0000313" key="2">
    <source>
        <dbReference type="Proteomes" id="UP001224418"/>
    </source>
</evidence>
<dbReference type="PANTHER" id="PTHR39179:SF1">
    <property type="entry name" value="SPORE COAT PROTEIN I"/>
    <property type="match status" value="1"/>
</dbReference>
<evidence type="ECO:0000313" key="1">
    <source>
        <dbReference type="EMBL" id="MDQ0480606.1"/>
    </source>
</evidence>
<dbReference type="PANTHER" id="PTHR39179">
    <property type="entry name" value="SPORE COAT PROTEIN I"/>
    <property type="match status" value="1"/>
</dbReference>
<dbReference type="InterPro" id="IPR014255">
    <property type="entry name" value="Spore_coat_CotS"/>
</dbReference>
<gene>
    <name evidence="1" type="ORF">QOZ93_002354</name>
</gene>